<evidence type="ECO:0000313" key="2">
    <source>
        <dbReference type="EMBL" id="XDV03234.1"/>
    </source>
</evidence>
<organism evidence="2">
    <name type="scientific">Flavobacterium sp. WC2429</name>
    <dbReference type="NCBI Taxonomy" id="3234140"/>
    <lineage>
        <taxon>Bacteria</taxon>
        <taxon>Pseudomonadati</taxon>
        <taxon>Bacteroidota</taxon>
        <taxon>Flavobacteriia</taxon>
        <taxon>Flavobacteriales</taxon>
        <taxon>Flavobacteriaceae</taxon>
        <taxon>Flavobacterium</taxon>
    </lineage>
</organism>
<evidence type="ECO:0008006" key="3">
    <source>
        <dbReference type="Google" id="ProtNLM"/>
    </source>
</evidence>
<gene>
    <name evidence="2" type="ORF">AB3G32_06125</name>
</gene>
<feature type="region of interest" description="Disordered" evidence="1">
    <location>
        <begin position="125"/>
        <end position="150"/>
    </location>
</feature>
<dbReference type="RefSeq" id="WP_367772369.1">
    <property type="nucleotide sequence ID" value="NZ_CP165627.1"/>
</dbReference>
<reference evidence="2" key="1">
    <citation type="submission" date="2024-07" db="EMBL/GenBank/DDBJ databases">
        <authorList>
            <person name="Biller S.J."/>
        </authorList>
    </citation>
    <scope>NUCLEOTIDE SEQUENCE</scope>
    <source>
        <strain evidence="2">WC2429</strain>
    </source>
</reference>
<accession>A0AB39WMR5</accession>
<dbReference type="AlphaFoldDB" id="A0AB39WMR5"/>
<feature type="compositionally biased region" description="Acidic residues" evidence="1">
    <location>
        <begin position="134"/>
        <end position="144"/>
    </location>
</feature>
<name>A0AB39WMR5_9FLAO</name>
<proteinExistence type="predicted"/>
<dbReference type="EMBL" id="CP165627">
    <property type="protein sequence ID" value="XDV03234.1"/>
    <property type="molecule type" value="Genomic_DNA"/>
</dbReference>
<sequence length="365" mass="42026">MKKKLEADLISIAHRILQLKNKSDINQLYLESQKLYEKLSVLRFIDEHYGDVKPTIGHAEIEKEVQAFYDKSAELPAETIIEITESKLPQEGTTSETIKEEKSEQEIASPTIVAHLDEVLVEENTIEDSKTEESSPEVEEEVSEDNTLGDFEADIKEQPVTEEMPTDDVVISENEAEEEILVASEEKEEQEEEPQHKFKAAFELTDDSETEEIEIETPKKPEAVQISFEDLLGGNYNDTLFVKVDDVPALPPEIVFEAKETIVEKAPEPIIEEKKEKAEPKIVSLNDKLSKGIDIDLNDRIAFVKHLFGNNSEDYNRVLNQLITFDNFHETRNFIEEMVKPDYNNWKGKEDYEERFMDIIEKKFL</sequence>
<protein>
    <recommendedName>
        <fullName evidence="3">DUF4476 domain-containing protein</fullName>
    </recommendedName>
</protein>
<evidence type="ECO:0000256" key="1">
    <source>
        <dbReference type="SAM" id="MobiDB-lite"/>
    </source>
</evidence>